<dbReference type="EMBL" id="JAAIKB010000012">
    <property type="protein sequence ID" value="NGM23100.1"/>
    <property type="molecule type" value="Genomic_DNA"/>
</dbReference>
<feature type="non-terminal residue" evidence="1">
    <location>
        <position position="1"/>
    </location>
</feature>
<name>A0A6M1LRR6_9PROT</name>
<dbReference type="Proteomes" id="UP000475385">
    <property type="component" value="Unassembled WGS sequence"/>
</dbReference>
<evidence type="ECO:0000313" key="1">
    <source>
        <dbReference type="EMBL" id="NGM23100.1"/>
    </source>
</evidence>
<gene>
    <name evidence="1" type="ORF">G3576_24015</name>
</gene>
<proteinExistence type="predicted"/>
<evidence type="ECO:0000313" key="2">
    <source>
        <dbReference type="Proteomes" id="UP000475385"/>
    </source>
</evidence>
<reference evidence="1 2" key="1">
    <citation type="submission" date="2020-03" db="EMBL/GenBank/DDBJ databases">
        <title>Roseomonas stagni sp. nov., isolated from pond water in Japan.</title>
        <authorList>
            <person name="Furuhata K."/>
            <person name="Miyamoto H."/>
            <person name="Goto K."/>
        </authorList>
    </citation>
    <scope>NUCLEOTIDE SEQUENCE [LARGE SCALE GENOMIC DNA]</scope>
    <source>
        <strain evidence="1 2">PeD5</strain>
    </source>
</reference>
<protein>
    <submittedName>
        <fullName evidence="1">Uncharacterized protein</fullName>
    </submittedName>
</protein>
<dbReference type="AlphaFoldDB" id="A0A6M1LRR6"/>
<sequence>PGVVAQPPAQVPPGATVNAVPIAVPPRPQRPGVVAQPPGQVPPGATVNAVPIAVPPQPQRPGVVAQPPGQVPPGATVNAVPIAVPPQPQRPGVVAQPPAQVPPGATVNAVPIAVPPQPQRPGVVAQPPGQVPPGATAMAVPIAVPPLQGPQQVLVMQGPMVARPRPGSGVGAPGTTPTVTIQPAAGTGAGLPAGPGMITRAPGRQALHDAPHFDGGAAGGSWNCYASGHSPRRHVDEEGRQVLRGIYPNMLSAGGLLRDVPALHEGHAECLIAVHRRPEPTAPR</sequence>
<keyword evidence="2" id="KW-1185">Reference proteome</keyword>
<accession>A0A6M1LRR6</accession>
<comment type="caution">
    <text evidence="1">The sequence shown here is derived from an EMBL/GenBank/DDBJ whole genome shotgun (WGS) entry which is preliminary data.</text>
</comment>
<organism evidence="1 2">
    <name type="scientific">Falsiroseomonas algicola</name>
    <dbReference type="NCBI Taxonomy" id="2716930"/>
    <lineage>
        <taxon>Bacteria</taxon>
        <taxon>Pseudomonadati</taxon>
        <taxon>Pseudomonadota</taxon>
        <taxon>Alphaproteobacteria</taxon>
        <taxon>Acetobacterales</taxon>
        <taxon>Roseomonadaceae</taxon>
        <taxon>Falsiroseomonas</taxon>
    </lineage>
</organism>